<reference evidence="3" key="1">
    <citation type="submission" date="2015-11" db="EMBL/GenBank/DDBJ databases">
        <authorList>
            <person name="Dugat-Bony E."/>
        </authorList>
    </citation>
    <scope>NUCLEOTIDE SEQUENCE [LARGE SCALE GENOMIC DNA]</scope>
    <source>
        <strain evidence="3">Mu292</strain>
    </source>
</reference>
<keyword evidence="3" id="KW-1185">Reference proteome</keyword>
<dbReference type="SUPFAM" id="SSF52540">
    <property type="entry name" value="P-loop containing nucleoside triphosphate hydrolases"/>
    <property type="match status" value="1"/>
</dbReference>
<evidence type="ECO:0000313" key="3">
    <source>
        <dbReference type="Proteomes" id="UP000182498"/>
    </source>
</evidence>
<dbReference type="AlphaFoldDB" id="A0A0X2NLV7"/>
<dbReference type="EMBL" id="FAUH01000012">
    <property type="protein sequence ID" value="CUU66482.1"/>
    <property type="molecule type" value="Genomic_DNA"/>
</dbReference>
<dbReference type="Proteomes" id="UP000182498">
    <property type="component" value="Unassembled WGS sequence"/>
</dbReference>
<dbReference type="OrthoDB" id="7592866at2"/>
<protein>
    <submittedName>
        <fullName evidence="2">Predicted kinase</fullName>
    </submittedName>
</protein>
<evidence type="ECO:0000313" key="2">
    <source>
        <dbReference type="EMBL" id="CUU66482.1"/>
    </source>
</evidence>
<proteinExistence type="predicted"/>
<dbReference type="RefSeq" id="WP_014010048.1">
    <property type="nucleotide sequence ID" value="NZ_CAURZS010000004.1"/>
</dbReference>
<dbReference type="InterPro" id="IPR056782">
    <property type="entry name" value="HAD_PNKP"/>
</dbReference>
<feature type="domain" description="Polynucleotide kinase PNKP phosphatase" evidence="1">
    <location>
        <begin position="168"/>
        <end position="303"/>
    </location>
</feature>
<dbReference type="Pfam" id="PF25109">
    <property type="entry name" value="HAD_PNKP"/>
    <property type="match status" value="1"/>
</dbReference>
<dbReference type="GO" id="GO:0016301">
    <property type="term" value="F:kinase activity"/>
    <property type="evidence" value="ECO:0007669"/>
    <property type="project" value="UniProtKB-KW"/>
</dbReference>
<dbReference type="InterPro" id="IPR027417">
    <property type="entry name" value="P-loop_NTPase"/>
</dbReference>
<keyword evidence="2" id="KW-0808">Transferase</keyword>
<organism evidence="2 3">
    <name type="scientific">Corynebacterium variabile</name>
    <dbReference type="NCBI Taxonomy" id="1727"/>
    <lineage>
        <taxon>Bacteria</taxon>
        <taxon>Bacillati</taxon>
        <taxon>Actinomycetota</taxon>
        <taxon>Actinomycetes</taxon>
        <taxon>Mycobacteriales</taxon>
        <taxon>Corynebacteriaceae</taxon>
        <taxon>Corynebacterium</taxon>
    </lineage>
</organism>
<dbReference type="Pfam" id="PF13671">
    <property type="entry name" value="AAA_33"/>
    <property type="match status" value="1"/>
</dbReference>
<accession>A0A0X2NLV7</accession>
<dbReference type="Gene3D" id="3.40.50.300">
    <property type="entry name" value="P-loop containing nucleotide triphosphate hydrolases"/>
    <property type="match status" value="1"/>
</dbReference>
<dbReference type="SUPFAM" id="SSF56784">
    <property type="entry name" value="HAD-like"/>
    <property type="match status" value="1"/>
</dbReference>
<dbReference type="InterPro" id="IPR023214">
    <property type="entry name" value="HAD_sf"/>
</dbReference>
<keyword evidence="2" id="KW-0418">Kinase</keyword>
<dbReference type="Gene3D" id="3.40.50.1000">
    <property type="entry name" value="HAD superfamily/HAD-like"/>
    <property type="match status" value="1"/>
</dbReference>
<name>A0A0X2NLV7_9CORY</name>
<gene>
    <name evidence="2" type="ORF">CVAR292_01826</name>
</gene>
<dbReference type="InterPro" id="IPR036412">
    <property type="entry name" value="HAD-like_sf"/>
</dbReference>
<dbReference type="OMA" id="IVFCSGR"/>
<sequence length="303" mass="34663">MPTLHITRGFPAAGKTTWAEAFCAETGAVNINRDDIRRTLRIGQHGTQRQEDAVTSVQSALFAAAVDNRSDIVLSDMNLRPKRLRPFLTGADRAGYTVEFHDFRAELDELLRRNAARDVERQVPESLIRDLWSRFPQNRWPSAERIIATVRAMTDGTFSPVDNPRDLPHCVLVDIDGTLAHHNDLRSPYDWARVSQDTVDESVRDTVQDIHAAGVRLVIMSGRDEVCRPETTEWLARHGIPWDELHMRPTGDQRSDWMVKDALVRAHIQGRFHIRYCLDDRQQVVDHYRAIGLKVFQVQPGDF</sequence>
<evidence type="ECO:0000259" key="1">
    <source>
        <dbReference type="Pfam" id="PF25109"/>
    </source>
</evidence>